<protein>
    <submittedName>
        <fullName evidence="1">Uncharacterized protein</fullName>
    </submittedName>
</protein>
<proteinExistence type="predicted"/>
<evidence type="ECO:0000313" key="1">
    <source>
        <dbReference type="EMBL" id="JAD17926.1"/>
    </source>
</evidence>
<organism evidence="1">
    <name type="scientific">Arundo donax</name>
    <name type="common">Giant reed</name>
    <name type="synonym">Donax arundinaceus</name>
    <dbReference type="NCBI Taxonomy" id="35708"/>
    <lineage>
        <taxon>Eukaryota</taxon>
        <taxon>Viridiplantae</taxon>
        <taxon>Streptophyta</taxon>
        <taxon>Embryophyta</taxon>
        <taxon>Tracheophyta</taxon>
        <taxon>Spermatophyta</taxon>
        <taxon>Magnoliopsida</taxon>
        <taxon>Liliopsida</taxon>
        <taxon>Poales</taxon>
        <taxon>Poaceae</taxon>
        <taxon>PACMAD clade</taxon>
        <taxon>Arundinoideae</taxon>
        <taxon>Arundineae</taxon>
        <taxon>Arundo</taxon>
    </lineage>
</organism>
<sequence>MSINGGSETTGCISTRHFLKQLICMSNCPPHKKTHKRFIFGTTSI</sequence>
<reference evidence="1" key="1">
    <citation type="submission" date="2014-09" db="EMBL/GenBank/DDBJ databases">
        <authorList>
            <person name="Magalhaes I.L.F."/>
            <person name="Oliveira U."/>
            <person name="Santos F.R."/>
            <person name="Vidigal T.H.D.A."/>
            <person name="Brescovit A.D."/>
            <person name="Santos A.J."/>
        </authorList>
    </citation>
    <scope>NUCLEOTIDE SEQUENCE</scope>
    <source>
        <tissue evidence="1">Shoot tissue taken approximately 20 cm above the soil surface</tissue>
    </source>
</reference>
<dbReference type="EMBL" id="GBRH01279969">
    <property type="protein sequence ID" value="JAD17926.1"/>
    <property type="molecule type" value="Transcribed_RNA"/>
</dbReference>
<reference evidence="1" key="2">
    <citation type="journal article" date="2015" name="Data Brief">
        <title>Shoot transcriptome of the giant reed, Arundo donax.</title>
        <authorList>
            <person name="Barrero R.A."/>
            <person name="Guerrero F.D."/>
            <person name="Moolhuijzen P."/>
            <person name="Goolsby J.A."/>
            <person name="Tidwell J."/>
            <person name="Bellgard S.E."/>
            <person name="Bellgard M.I."/>
        </authorList>
    </citation>
    <scope>NUCLEOTIDE SEQUENCE</scope>
    <source>
        <tissue evidence="1">Shoot tissue taken approximately 20 cm above the soil surface</tissue>
    </source>
</reference>
<name>A0A0A8XVM4_ARUDO</name>
<accession>A0A0A8XVM4</accession>
<dbReference type="AlphaFoldDB" id="A0A0A8XVM4"/>